<dbReference type="PANTHER" id="PTHR10668:SF105">
    <property type="entry name" value="DEHYDROGENASE-RELATED"/>
    <property type="match status" value="1"/>
</dbReference>
<dbReference type="PANTHER" id="PTHR10668">
    <property type="entry name" value="PHYTOENE DEHYDROGENASE"/>
    <property type="match status" value="1"/>
</dbReference>
<keyword evidence="2" id="KW-1185">Reference proteome</keyword>
<dbReference type="AlphaFoldDB" id="A0A233S1P4"/>
<organism evidence="1 2">
    <name type="scientific">Streptomyces diastatochromogenes</name>
    <dbReference type="NCBI Taxonomy" id="42236"/>
    <lineage>
        <taxon>Bacteria</taxon>
        <taxon>Bacillati</taxon>
        <taxon>Actinomycetota</taxon>
        <taxon>Actinomycetes</taxon>
        <taxon>Kitasatosporales</taxon>
        <taxon>Streptomycetaceae</taxon>
        <taxon>Streptomyces</taxon>
    </lineage>
</organism>
<dbReference type="RefSeq" id="WP_094221496.1">
    <property type="nucleotide sequence ID" value="NZ_MCGQ01000044.1"/>
</dbReference>
<dbReference type="Gene3D" id="3.50.50.60">
    <property type="entry name" value="FAD/NAD(P)-binding domain"/>
    <property type="match status" value="1"/>
</dbReference>
<evidence type="ECO:0000313" key="2">
    <source>
        <dbReference type="Proteomes" id="UP000215483"/>
    </source>
</evidence>
<protein>
    <submittedName>
        <fullName evidence="1">FAD-dependent oxidoreductase</fullName>
    </submittedName>
</protein>
<dbReference type="EMBL" id="MCGQ01000044">
    <property type="protein sequence ID" value="OXY89554.1"/>
    <property type="molecule type" value="Genomic_DNA"/>
</dbReference>
<reference evidence="1 2" key="1">
    <citation type="submission" date="2016-07" db="EMBL/GenBank/DDBJ databases">
        <title>Draft genome of Streptomyces diastatochromogenes.</title>
        <authorList>
            <person name="Podduturi R."/>
            <person name="Lukassen M.B."/>
            <person name="Clausen N."/>
            <person name="Nielsen J.L."/>
            <person name="Jorgensen N.O."/>
        </authorList>
    </citation>
    <scope>NUCLEOTIDE SEQUENCE [LARGE SCALE GENOMIC DNA]</scope>
    <source>
        <strain evidence="1 2">DSM 40608</strain>
    </source>
</reference>
<dbReference type="PRINTS" id="PR00411">
    <property type="entry name" value="PNDRDTASEI"/>
</dbReference>
<dbReference type="SUPFAM" id="SSF51905">
    <property type="entry name" value="FAD/NAD(P)-binding domain"/>
    <property type="match status" value="1"/>
</dbReference>
<dbReference type="InterPro" id="IPR036188">
    <property type="entry name" value="FAD/NAD-bd_sf"/>
</dbReference>
<proteinExistence type="predicted"/>
<dbReference type="OrthoDB" id="833207at2"/>
<sequence>MTEAIVVGAGPNGLAAAVTLAQHGLRVTVLEAADEIGGGTRSGEAIVPGLLQDHCSAVHPMAVGSPFLRELDLGRYGLRWRLPDVDCAHPLDGGTAGVLYRSVSDTAAGLGRDGARWRRLFGGPAAAFDTLAEDVMGPLLRVPRHPVRLARFGIPALLPATALARAFATEEARALFGGVAAHAFQPLHHPLSSSIGLGILTAGHRHGWAVAEGGSRAISDALAALLADLGGKIETGVRVRSAADLPPADVTLFDLAPGAVADILGDRLPPRVARAYRRFRHGPGAFKVDFAVEGGVPWSARPARRAGTVHLGGTFAEVAHTEREISAGRMPERPFVLVGQQYLADPQRSVGDVHPVWTYAHVPHGYDGDATEAIIAQIERFAPGFRDRVIGMTTRPTSAFPAHNPNYVGGDILTGAKNIPQLLFGPRLGLDPYTTGLPGHYLCSAATPPGPGAHGMCGHHAARAALAAL</sequence>
<dbReference type="Proteomes" id="UP000215483">
    <property type="component" value="Unassembled WGS sequence"/>
</dbReference>
<evidence type="ECO:0000313" key="1">
    <source>
        <dbReference type="EMBL" id="OXY89554.1"/>
    </source>
</evidence>
<comment type="caution">
    <text evidence="1">The sequence shown here is derived from an EMBL/GenBank/DDBJ whole genome shotgun (WGS) entry which is preliminary data.</text>
</comment>
<name>A0A233S1P4_STRDA</name>
<accession>A0A233S1P4</accession>
<dbReference type="Pfam" id="PF13450">
    <property type="entry name" value="NAD_binding_8"/>
    <property type="match status" value="1"/>
</dbReference>
<gene>
    <name evidence="1" type="ORF">BEK98_38055</name>
</gene>